<accession>A0A8J9UTQ9</accession>
<evidence type="ECO:0008006" key="5">
    <source>
        <dbReference type="Google" id="ProtNLM"/>
    </source>
</evidence>
<feature type="compositionally biased region" description="Low complexity" evidence="1">
    <location>
        <begin position="301"/>
        <end position="310"/>
    </location>
</feature>
<feature type="compositionally biased region" description="Low complexity" evidence="1">
    <location>
        <begin position="190"/>
        <end position="208"/>
    </location>
</feature>
<feature type="region of interest" description="Disordered" evidence="1">
    <location>
        <begin position="136"/>
        <end position="223"/>
    </location>
</feature>
<evidence type="ECO:0000256" key="2">
    <source>
        <dbReference type="SAM" id="SignalP"/>
    </source>
</evidence>
<feature type="signal peptide" evidence="2">
    <location>
        <begin position="1"/>
        <end position="20"/>
    </location>
</feature>
<dbReference type="CDD" id="cd19941">
    <property type="entry name" value="TIL"/>
    <property type="match status" value="1"/>
</dbReference>
<feature type="chain" id="PRO_5035457409" description="Chitin-binding type-2 domain-containing protein" evidence="2">
    <location>
        <begin position="21"/>
        <end position="805"/>
    </location>
</feature>
<keyword evidence="4" id="KW-1185">Reference proteome</keyword>
<evidence type="ECO:0000313" key="3">
    <source>
        <dbReference type="EMBL" id="CAH0725722.1"/>
    </source>
</evidence>
<gene>
    <name evidence="3" type="ORF">BINO364_LOCUS11278</name>
</gene>
<protein>
    <recommendedName>
        <fullName evidence="5">Chitin-binding type-2 domain-containing protein</fullName>
    </recommendedName>
</protein>
<feature type="compositionally biased region" description="Basic and acidic residues" evidence="1">
    <location>
        <begin position="209"/>
        <end position="222"/>
    </location>
</feature>
<feature type="non-terminal residue" evidence="3">
    <location>
        <position position="805"/>
    </location>
</feature>
<feature type="compositionally biased region" description="Basic residues" evidence="1">
    <location>
        <begin position="155"/>
        <end position="181"/>
    </location>
</feature>
<dbReference type="Proteomes" id="UP000838878">
    <property type="component" value="Chromosome 5"/>
</dbReference>
<sequence>MSSLAVLFLLKFSTFHSVLSEATYECGEHGRFEYCIDEIPGCVIGCHCHPGYYFDTDSKICEPNSKLIEHHKRLNIGELTRVQDIAATPSLLSETDSTFTSKLDTHVDEISKDANDLGDWLYNQFFKTIENQVINKTGNNDIPSRRSGAQSLITKPKRRNKWKRDRKRKQKGRKNMKKKLLRITEDDSMFDMNSHSSSDSSDSSTSDSSFEHDRHSSDDEHGHKKIVMVNKKPKPQLPSFIFLPNLDTPFYPPIGLPPPPVVPMYPIVPVPPVIPIGVDCTTESTNTKTTTSPTTISEVTTKVVTAKPTTEIPPKQESSKKTEDPTTPNPNRQFTNKRKKKISRIQNNYDENKIGLGSPHSGNRQKILARLKDRMNHRPSAKLLMSPWENNNKLMMDTYIRNKNIKSPDVNNAMYDDSILANQMQAKPMQGMEPPENVDFKYITELIHRVDLKNKSNYLPPIEYNPLDSQEVYKPQRIQQHTLSDYVVPPNTPDGRRYLRPSNQQSNDDLYYTKLGRDIASMIRGIDAQNRHVNIQLEATRNTPQSDLYFNENSPRSYWERSVRSPLRLLETNKNKFEYLKSSNEILFDIENKVEIVASTVPTMSLQEIENIVSVIEAARKNIKKKETSIRNLIPNTNNLNINLWPQGKLSNNNVPSPNQQNHETNKNKIVKQKNDIPPGTHGIQMHNIHRFVAWQKPSKDMTHKNQFSNTNVKIKPDATSPLHLQKNYNRNSPYETKQVKLIPHPNNNSRQSLLGYDMNSLFLKHRKYFNDDDDNFYINQPSLYSKGTQPSYFHQEINHFDYFK</sequence>
<name>A0A8J9UTQ9_9NEOP</name>
<reference evidence="3" key="1">
    <citation type="submission" date="2021-12" db="EMBL/GenBank/DDBJ databases">
        <authorList>
            <person name="Martin H S."/>
        </authorList>
    </citation>
    <scope>NUCLEOTIDE SEQUENCE</scope>
</reference>
<evidence type="ECO:0000256" key="1">
    <source>
        <dbReference type="SAM" id="MobiDB-lite"/>
    </source>
</evidence>
<feature type="compositionally biased region" description="Polar residues" evidence="1">
    <location>
        <begin position="136"/>
        <end position="153"/>
    </location>
</feature>
<proteinExistence type="predicted"/>
<dbReference type="OrthoDB" id="7491005at2759"/>
<keyword evidence="2" id="KW-0732">Signal</keyword>
<dbReference type="EMBL" id="OV170225">
    <property type="protein sequence ID" value="CAH0725722.1"/>
    <property type="molecule type" value="Genomic_DNA"/>
</dbReference>
<dbReference type="AlphaFoldDB" id="A0A8J9UTQ9"/>
<feature type="compositionally biased region" description="Polar residues" evidence="1">
    <location>
        <begin position="325"/>
        <end position="334"/>
    </location>
</feature>
<feature type="region of interest" description="Disordered" evidence="1">
    <location>
        <begin position="301"/>
        <end position="342"/>
    </location>
</feature>
<evidence type="ECO:0000313" key="4">
    <source>
        <dbReference type="Proteomes" id="UP000838878"/>
    </source>
</evidence>
<organism evidence="3 4">
    <name type="scientific">Brenthis ino</name>
    <name type="common">lesser marbled fritillary</name>
    <dbReference type="NCBI Taxonomy" id="405034"/>
    <lineage>
        <taxon>Eukaryota</taxon>
        <taxon>Metazoa</taxon>
        <taxon>Ecdysozoa</taxon>
        <taxon>Arthropoda</taxon>
        <taxon>Hexapoda</taxon>
        <taxon>Insecta</taxon>
        <taxon>Pterygota</taxon>
        <taxon>Neoptera</taxon>
        <taxon>Endopterygota</taxon>
        <taxon>Lepidoptera</taxon>
        <taxon>Glossata</taxon>
        <taxon>Ditrysia</taxon>
        <taxon>Papilionoidea</taxon>
        <taxon>Nymphalidae</taxon>
        <taxon>Heliconiinae</taxon>
        <taxon>Argynnini</taxon>
        <taxon>Brenthis</taxon>
    </lineage>
</organism>